<feature type="binding site" evidence="8">
    <location>
        <position position="253"/>
    </location>
    <ligand>
        <name>L-glutamine</name>
        <dbReference type="ChEBI" id="CHEBI:58359"/>
    </ligand>
</feature>
<comment type="catalytic activity">
    <reaction evidence="7 8">
        <text>hydrogencarbonate + L-glutamine + 2 ATP + H2O = carbamoyl phosphate + L-glutamate + 2 ADP + phosphate + 2 H(+)</text>
        <dbReference type="Rhea" id="RHEA:18633"/>
        <dbReference type="ChEBI" id="CHEBI:15377"/>
        <dbReference type="ChEBI" id="CHEBI:15378"/>
        <dbReference type="ChEBI" id="CHEBI:17544"/>
        <dbReference type="ChEBI" id="CHEBI:29985"/>
        <dbReference type="ChEBI" id="CHEBI:30616"/>
        <dbReference type="ChEBI" id="CHEBI:43474"/>
        <dbReference type="ChEBI" id="CHEBI:58228"/>
        <dbReference type="ChEBI" id="CHEBI:58359"/>
        <dbReference type="ChEBI" id="CHEBI:456216"/>
        <dbReference type="EC" id="6.3.5.5"/>
    </reaction>
</comment>
<dbReference type="GO" id="GO:0006541">
    <property type="term" value="P:glutamine metabolic process"/>
    <property type="evidence" value="ECO:0007669"/>
    <property type="project" value="InterPro"/>
</dbReference>
<keyword evidence="4 8" id="KW-0547">Nucleotide-binding</keyword>
<dbReference type="InterPro" id="IPR036480">
    <property type="entry name" value="CarbP_synth_ssu_N_sf"/>
</dbReference>
<feature type="binding site" evidence="8">
    <location>
        <position position="293"/>
    </location>
    <ligand>
        <name>L-glutamine</name>
        <dbReference type="ChEBI" id="CHEBI:58359"/>
    </ligand>
</feature>
<dbReference type="NCBIfam" id="TIGR01368">
    <property type="entry name" value="CPSaseIIsmall"/>
    <property type="match status" value="1"/>
</dbReference>
<dbReference type="NCBIfam" id="NF009475">
    <property type="entry name" value="PRK12838.1"/>
    <property type="match status" value="1"/>
</dbReference>
<evidence type="ECO:0000256" key="3">
    <source>
        <dbReference type="ARBA" id="ARBA00022598"/>
    </source>
</evidence>
<dbReference type="EC" id="6.3.5.5" evidence="8"/>
<keyword evidence="8" id="KW-0028">Amino-acid biosynthesis</keyword>
<dbReference type="SUPFAM" id="SSF52317">
    <property type="entry name" value="Class I glutamine amidotransferase-like"/>
    <property type="match status" value="1"/>
</dbReference>
<dbReference type="InterPro" id="IPR002474">
    <property type="entry name" value="CarbamoylP_synth_ssu_N"/>
</dbReference>
<feature type="binding site" evidence="8">
    <location>
        <position position="224"/>
    </location>
    <ligand>
        <name>L-glutamine</name>
        <dbReference type="ChEBI" id="CHEBI:58359"/>
    </ligand>
</feature>
<feature type="binding site" evidence="8">
    <location>
        <position position="291"/>
    </location>
    <ligand>
        <name>L-glutamine</name>
        <dbReference type="ChEBI" id="CHEBI:58359"/>
    </ligand>
</feature>
<proteinExistence type="inferred from homology"/>
<feature type="binding site" evidence="8">
    <location>
        <position position="250"/>
    </location>
    <ligand>
        <name>L-glutamine</name>
        <dbReference type="ChEBI" id="CHEBI:58359"/>
    </ligand>
</feature>
<organism evidence="10 11">
    <name type="scientific">Biomaibacter acetigenes</name>
    <dbReference type="NCBI Taxonomy" id="2316383"/>
    <lineage>
        <taxon>Bacteria</taxon>
        <taxon>Bacillati</taxon>
        <taxon>Bacillota</taxon>
        <taxon>Clostridia</taxon>
        <taxon>Thermosediminibacterales</taxon>
        <taxon>Tepidanaerobacteraceae</taxon>
        <taxon>Biomaibacter</taxon>
    </lineage>
</organism>
<name>A0A3G2R775_9FIRM</name>
<dbReference type="CDD" id="cd01744">
    <property type="entry name" value="GATase1_CPSase"/>
    <property type="match status" value="1"/>
</dbReference>
<evidence type="ECO:0000256" key="7">
    <source>
        <dbReference type="ARBA" id="ARBA00048816"/>
    </source>
</evidence>
<gene>
    <name evidence="8" type="primary">carA</name>
    <name evidence="10" type="ORF">D2962_12490</name>
</gene>
<reference evidence="10 11" key="1">
    <citation type="submission" date="2018-10" db="EMBL/GenBank/DDBJ databases">
        <authorList>
            <person name="Zhang X."/>
        </authorList>
    </citation>
    <scope>NUCLEOTIDE SEQUENCE [LARGE SCALE GENOMIC DNA]</scope>
    <source>
        <strain evidence="10 11">SK-G1</strain>
    </source>
</reference>
<dbReference type="InterPro" id="IPR017926">
    <property type="entry name" value="GATASE"/>
</dbReference>
<dbReference type="GO" id="GO:0006526">
    <property type="term" value="P:L-arginine biosynthetic process"/>
    <property type="evidence" value="ECO:0007669"/>
    <property type="project" value="UniProtKB-UniRule"/>
</dbReference>
<sequence length="365" mass="40326">MKGQLILEDGSVYKGNLFGAVNPSEAVTGEVVFNTSMTGYQEILTDPSYAGQIVTLTFPLVGNYGTSPVFSESDKIWAKALIVKENYMTENNGFKALNEFLKDHKVTGISGIDTRSLTRHIRSCGTMRGYIKAGSEYDCDVLREHQDIKAKDDENLVAQVTTRKIYRLPGKGPRVVVMDFGVKKDILRQLQIKGADVVVVSAFSEARDIFSLNPDGILLSNGPGDPAHVPGIVATIKKLLGRVPIFGICLGHQLLALAFGAETYKLKFGHRGANHPVMDLETGKTYMTSQNHGYAVKEKDLRRLGLVVTHKNLNDGTVEGLRHRYLPAFSVQFHPEASPGPQDSGELFEEFYDMIIKKKHEEQVI</sequence>
<evidence type="ECO:0000256" key="1">
    <source>
        <dbReference type="ARBA" id="ARBA00005077"/>
    </source>
</evidence>
<comment type="pathway">
    <text evidence="8">Pyrimidine metabolism; UMP biosynthesis via de novo pathway; (S)-dihydroorotate from bicarbonate: step 1/3.</text>
</comment>
<keyword evidence="3 8" id="KW-0436">Ligase</keyword>
<keyword evidence="5 8" id="KW-0067">ATP-binding</keyword>
<evidence type="ECO:0000256" key="4">
    <source>
        <dbReference type="ARBA" id="ARBA00022741"/>
    </source>
</evidence>
<dbReference type="UniPathway" id="UPA00070">
    <property type="reaction ID" value="UER00115"/>
</dbReference>
<comment type="similarity">
    <text evidence="2 8">Belongs to the CarA family.</text>
</comment>
<dbReference type="Gene3D" id="3.50.30.20">
    <property type="entry name" value="Carbamoyl-phosphate synthase small subunit, N-terminal domain"/>
    <property type="match status" value="1"/>
</dbReference>
<dbReference type="InterPro" id="IPR035686">
    <property type="entry name" value="CPSase_GATase1"/>
</dbReference>
<dbReference type="UniPathway" id="UPA00068">
    <property type="reaction ID" value="UER00171"/>
</dbReference>
<dbReference type="PRINTS" id="PR00099">
    <property type="entry name" value="CPSGATASE"/>
</dbReference>
<feature type="active site" description="Nucleophile" evidence="8">
    <location>
        <position position="249"/>
    </location>
</feature>
<dbReference type="GO" id="GO:0005524">
    <property type="term" value="F:ATP binding"/>
    <property type="evidence" value="ECO:0007669"/>
    <property type="project" value="UniProtKB-UniRule"/>
</dbReference>
<protein>
    <recommendedName>
        <fullName evidence="8">Carbamoyl phosphate synthase small chain</fullName>
        <ecNumber evidence="8">6.3.5.5</ecNumber>
    </recommendedName>
    <alternativeName>
        <fullName evidence="8">Carbamoyl phosphate synthetase glutamine chain</fullName>
    </alternativeName>
</protein>
<feature type="active site" evidence="8">
    <location>
        <position position="334"/>
    </location>
</feature>
<dbReference type="PANTHER" id="PTHR43418:SF7">
    <property type="entry name" value="CARBAMOYL-PHOSPHATE SYNTHASE SMALL CHAIN"/>
    <property type="match status" value="1"/>
</dbReference>
<comment type="subunit">
    <text evidence="8">Composed of two chains; the small (or glutamine) chain promotes the hydrolysis of glutamine to ammonia, which is used by the large (or ammonia) chain to synthesize carbamoyl phosphate. Tetramer of heterodimers (alpha,beta)4.</text>
</comment>
<comment type="pathway">
    <text evidence="1 8">Amino-acid biosynthesis; L-arginine biosynthesis; carbamoyl phosphate from bicarbonate: step 1/1.</text>
</comment>
<dbReference type="SMART" id="SM01097">
    <property type="entry name" value="CPSase_sm_chain"/>
    <property type="match status" value="1"/>
</dbReference>
<dbReference type="InterPro" id="IPR050472">
    <property type="entry name" value="Anth_synth/Amidotransfase"/>
</dbReference>
<comment type="function">
    <text evidence="8">Small subunit of the glutamine-dependent carbamoyl phosphate synthetase (CPSase). CPSase catalyzes the formation of carbamoyl phosphate from the ammonia moiety of glutamine, carbonate, and phosphate donated by ATP, constituting the first step of 2 biosynthetic pathways, one leading to arginine and/or urea and the other to pyrimidine nucleotides. The small subunit (glutamine amidotransferase) binds and cleaves glutamine to supply the large subunit with the substrate ammonia.</text>
</comment>
<dbReference type="PROSITE" id="PS51273">
    <property type="entry name" value="GATASE_TYPE_1"/>
    <property type="match status" value="1"/>
</dbReference>
<feature type="domain" description="Carbamoyl-phosphate synthase small subunit N-terminal" evidence="9">
    <location>
        <begin position="1"/>
        <end position="132"/>
    </location>
</feature>
<dbReference type="GO" id="GO:0004359">
    <property type="term" value="F:glutaminase activity"/>
    <property type="evidence" value="ECO:0007669"/>
    <property type="project" value="RHEA"/>
</dbReference>
<dbReference type="Pfam" id="PF00988">
    <property type="entry name" value="CPSase_sm_chain"/>
    <property type="match status" value="1"/>
</dbReference>
<dbReference type="HAMAP" id="MF_01209">
    <property type="entry name" value="CPSase_S_chain"/>
    <property type="match status" value="1"/>
</dbReference>
<dbReference type="Gene3D" id="3.40.50.880">
    <property type="match status" value="1"/>
</dbReference>
<feature type="binding site" evidence="8">
    <location>
        <position position="222"/>
    </location>
    <ligand>
        <name>L-glutamine</name>
        <dbReference type="ChEBI" id="CHEBI:58359"/>
    </ligand>
</feature>
<dbReference type="GO" id="GO:0044205">
    <property type="term" value="P:'de novo' UMP biosynthetic process"/>
    <property type="evidence" value="ECO:0007669"/>
    <property type="project" value="UniProtKB-UniRule"/>
</dbReference>
<keyword evidence="11" id="KW-1185">Reference proteome</keyword>
<dbReference type="Proteomes" id="UP000280960">
    <property type="component" value="Chromosome"/>
</dbReference>
<dbReference type="SUPFAM" id="SSF52021">
    <property type="entry name" value="Carbamoyl phosphate synthetase, small subunit N-terminal domain"/>
    <property type="match status" value="1"/>
</dbReference>
<dbReference type="GO" id="GO:0006207">
    <property type="term" value="P:'de novo' pyrimidine nucleobase biosynthetic process"/>
    <property type="evidence" value="ECO:0007669"/>
    <property type="project" value="InterPro"/>
</dbReference>
<dbReference type="EMBL" id="CP033169">
    <property type="protein sequence ID" value="AYO31310.1"/>
    <property type="molecule type" value="Genomic_DNA"/>
</dbReference>
<evidence type="ECO:0000313" key="11">
    <source>
        <dbReference type="Proteomes" id="UP000280960"/>
    </source>
</evidence>
<dbReference type="KEGG" id="bacg:D2962_12490"/>
<evidence type="ECO:0000256" key="6">
    <source>
        <dbReference type="ARBA" id="ARBA00022962"/>
    </source>
</evidence>
<keyword evidence="8" id="KW-0055">Arginine biosynthesis</keyword>
<dbReference type="PRINTS" id="PR00096">
    <property type="entry name" value="GATASE"/>
</dbReference>
<keyword evidence="8" id="KW-0665">Pyrimidine biosynthesis</keyword>
<dbReference type="Pfam" id="PF00117">
    <property type="entry name" value="GATase"/>
    <property type="match status" value="1"/>
</dbReference>
<evidence type="ECO:0000259" key="9">
    <source>
        <dbReference type="SMART" id="SM01097"/>
    </source>
</evidence>
<feature type="active site" evidence="8">
    <location>
        <position position="336"/>
    </location>
</feature>
<dbReference type="InterPro" id="IPR029062">
    <property type="entry name" value="Class_I_gatase-like"/>
</dbReference>
<dbReference type="AlphaFoldDB" id="A0A3G2R775"/>
<dbReference type="InterPro" id="IPR006274">
    <property type="entry name" value="CarbamoylP_synth_ssu"/>
</dbReference>
<evidence type="ECO:0000256" key="5">
    <source>
        <dbReference type="ARBA" id="ARBA00022840"/>
    </source>
</evidence>
<dbReference type="PRINTS" id="PR00097">
    <property type="entry name" value="ANTSNTHASEII"/>
</dbReference>
<comment type="catalytic activity">
    <reaction evidence="8">
        <text>L-glutamine + H2O = L-glutamate + NH4(+)</text>
        <dbReference type="Rhea" id="RHEA:15889"/>
        <dbReference type="ChEBI" id="CHEBI:15377"/>
        <dbReference type="ChEBI" id="CHEBI:28938"/>
        <dbReference type="ChEBI" id="CHEBI:29985"/>
        <dbReference type="ChEBI" id="CHEBI:58359"/>
    </reaction>
</comment>
<dbReference type="RefSeq" id="WP_122015153.1">
    <property type="nucleotide sequence ID" value="NZ_CP033169.1"/>
</dbReference>
<keyword evidence="6 8" id="KW-0315">Glutamine amidotransferase</keyword>
<dbReference type="GO" id="GO:0004088">
    <property type="term" value="F:carbamoyl-phosphate synthase (glutamine-hydrolyzing) activity"/>
    <property type="evidence" value="ECO:0007669"/>
    <property type="project" value="UniProtKB-UniRule"/>
</dbReference>
<accession>A0A3G2R775</accession>
<evidence type="ECO:0000256" key="8">
    <source>
        <dbReference type="HAMAP-Rule" id="MF_01209"/>
    </source>
</evidence>
<feature type="binding site" evidence="8">
    <location>
        <position position="48"/>
    </location>
    <ligand>
        <name>L-glutamine</name>
        <dbReference type="ChEBI" id="CHEBI:58359"/>
    </ligand>
</feature>
<evidence type="ECO:0000313" key="10">
    <source>
        <dbReference type="EMBL" id="AYO31310.1"/>
    </source>
</evidence>
<feature type="binding site" evidence="8">
    <location>
        <position position="294"/>
    </location>
    <ligand>
        <name>L-glutamine</name>
        <dbReference type="ChEBI" id="CHEBI:58359"/>
    </ligand>
</feature>
<feature type="region of interest" description="CPSase" evidence="8">
    <location>
        <begin position="1"/>
        <end position="173"/>
    </location>
</feature>
<dbReference type="PANTHER" id="PTHR43418">
    <property type="entry name" value="MULTIFUNCTIONAL TRYPTOPHAN BIOSYNTHESIS PROTEIN-RELATED"/>
    <property type="match status" value="1"/>
</dbReference>
<evidence type="ECO:0000256" key="2">
    <source>
        <dbReference type="ARBA" id="ARBA00007800"/>
    </source>
</evidence>